<dbReference type="EMBL" id="JPFW01000008">
    <property type="protein sequence ID" value="KEQ40191.1"/>
    <property type="molecule type" value="Genomic_DNA"/>
</dbReference>
<dbReference type="EMBL" id="JPFT01000007">
    <property type="protein sequence ID" value="KEQ32211.1"/>
    <property type="molecule type" value="Genomic_DNA"/>
</dbReference>
<dbReference type="InterPro" id="IPR036388">
    <property type="entry name" value="WH-like_DNA-bd_sf"/>
</dbReference>
<evidence type="ECO:0000313" key="1">
    <source>
        <dbReference type="EMBL" id="KEQ32211.1"/>
    </source>
</evidence>
<gene>
    <name evidence="1" type="ORF">SK1126_1458</name>
    <name evidence="2" type="ORF">SK642_1449</name>
</gene>
<name>A0A081PND8_STRMT</name>
<dbReference type="PATRIC" id="fig|28037.97.peg.1386"/>
<reference evidence="3 4" key="1">
    <citation type="submission" date="2014-05" db="EMBL/GenBank/DDBJ databases">
        <authorList>
            <person name="Daugherty S.C."/>
            <person name="Tallon L.J."/>
            <person name="Sadzewicz L."/>
            <person name="Kilian M."/>
            <person name="Tettelin H."/>
        </authorList>
    </citation>
    <scope>NUCLEOTIDE SEQUENCE [LARGE SCALE GENOMIC DNA]</scope>
    <source>
        <strain evidence="1 4">SK1126</strain>
        <strain evidence="2 3">SK642</strain>
    </source>
</reference>
<organism evidence="1 4">
    <name type="scientific">Streptococcus mitis</name>
    <dbReference type="NCBI Taxonomy" id="28037"/>
    <lineage>
        <taxon>Bacteria</taxon>
        <taxon>Bacillati</taxon>
        <taxon>Bacillota</taxon>
        <taxon>Bacilli</taxon>
        <taxon>Lactobacillales</taxon>
        <taxon>Streptococcaceae</taxon>
        <taxon>Streptococcus</taxon>
        <taxon>Streptococcus mitis group</taxon>
    </lineage>
</organism>
<dbReference type="RefSeq" id="WP_350353754.1">
    <property type="nucleotide sequence ID" value="NZ_JPFT01000007.1"/>
</dbReference>
<accession>A0A081PND8</accession>
<dbReference type="AlphaFoldDB" id="A0A081PND8"/>
<evidence type="ECO:0000313" key="3">
    <source>
        <dbReference type="Proteomes" id="UP000028030"/>
    </source>
</evidence>
<comment type="caution">
    <text evidence="1">The sequence shown here is derived from an EMBL/GenBank/DDBJ whole genome shotgun (WGS) entry which is preliminary data.</text>
</comment>
<dbReference type="Proteomes" id="UP000028030">
    <property type="component" value="Unassembled WGS sequence"/>
</dbReference>
<dbReference type="Gene3D" id="1.10.10.10">
    <property type="entry name" value="Winged helix-like DNA-binding domain superfamily/Winged helix DNA-binding domain"/>
    <property type="match status" value="1"/>
</dbReference>
<evidence type="ECO:0000313" key="2">
    <source>
        <dbReference type="EMBL" id="KEQ40191.1"/>
    </source>
</evidence>
<protein>
    <submittedName>
        <fullName evidence="1">IclR helix-turn-helix domain protein</fullName>
    </submittedName>
</protein>
<proteinExistence type="predicted"/>
<dbReference type="Proteomes" id="UP000028093">
    <property type="component" value="Unassembled WGS sequence"/>
</dbReference>
<evidence type="ECO:0000313" key="4">
    <source>
        <dbReference type="Proteomes" id="UP000028093"/>
    </source>
</evidence>
<sequence>MTGLSAATIRRYLQLFVNQGLLEKSGTTKNTIYSLIFRS</sequence>